<evidence type="ECO:0000313" key="2">
    <source>
        <dbReference type="Proteomes" id="UP000585836"/>
    </source>
</evidence>
<gene>
    <name evidence="1" type="ORF">FHS34_007873</name>
</gene>
<name>A0A7W9Q2D9_9ACTN</name>
<dbReference type="Pfam" id="PF13384">
    <property type="entry name" value="HTH_23"/>
    <property type="match status" value="1"/>
</dbReference>
<sequence length="203" mass="21964">MSYALIARRAGVSDATITYLVRGITKNPKRDKALRILAVKPADFDASAYRPSFMAIRRLRALYVLGHNPTVIGAAASLDPSTISHVANGRYETVEAATDRGIRRAYATLSTRIGASAKARKRALALGWHGPLAWDDIDDPKCKPEAARRSTAKEGSNRVIADVSRVAELTAAGRTAQQIADELGCHKRTVTRARRRAEMGVAA</sequence>
<dbReference type="EMBL" id="JACHJK010000024">
    <property type="protein sequence ID" value="MBB5932363.1"/>
    <property type="molecule type" value="Genomic_DNA"/>
</dbReference>
<organism evidence="1 2">
    <name type="scientific">Streptomyces echinatus</name>
    <dbReference type="NCBI Taxonomy" id="67293"/>
    <lineage>
        <taxon>Bacteria</taxon>
        <taxon>Bacillati</taxon>
        <taxon>Actinomycetota</taxon>
        <taxon>Actinomycetes</taxon>
        <taxon>Kitasatosporales</taxon>
        <taxon>Streptomycetaceae</taxon>
        <taxon>Streptomyces</taxon>
    </lineage>
</organism>
<comment type="caution">
    <text evidence="1">The sequence shown here is derived from an EMBL/GenBank/DDBJ whole genome shotgun (WGS) entry which is preliminary data.</text>
</comment>
<dbReference type="InterPro" id="IPR036388">
    <property type="entry name" value="WH-like_DNA-bd_sf"/>
</dbReference>
<dbReference type="RefSeq" id="WP_184974615.1">
    <property type="nucleotide sequence ID" value="NZ_BAAAWF010000040.1"/>
</dbReference>
<dbReference type="Gene3D" id="1.10.10.10">
    <property type="entry name" value="Winged helix-like DNA-binding domain superfamily/Winged helix DNA-binding domain"/>
    <property type="match status" value="1"/>
</dbReference>
<dbReference type="AlphaFoldDB" id="A0A7W9Q2D9"/>
<keyword evidence="2" id="KW-1185">Reference proteome</keyword>
<evidence type="ECO:0000313" key="1">
    <source>
        <dbReference type="EMBL" id="MBB5932363.1"/>
    </source>
</evidence>
<dbReference type="Proteomes" id="UP000585836">
    <property type="component" value="Unassembled WGS sequence"/>
</dbReference>
<dbReference type="GO" id="GO:0003677">
    <property type="term" value="F:DNA binding"/>
    <property type="evidence" value="ECO:0007669"/>
    <property type="project" value="UniProtKB-KW"/>
</dbReference>
<keyword evidence="1" id="KW-0238">DNA-binding</keyword>
<proteinExistence type="predicted"/>
<protein>
    <submittedName>
        <fullName evidence="1">DNA-binding CsgD family transcriptional regulator</fullName>
    </submittedName>
</protein>
<reference evidence="1 2" key="1">
    <citation type="submission" date="2020-08" db="EMBL/GenBank/DDBJ databases">
        <title>Genomic Encyclopedia of Type Strains, Phase III (KMG-III): the genomes of soil and plant-associated and newly described type strains.</title>
        <authorList>
            <person name="Whitman W."/>
        </authorList>
    </citation>
    <scope>NUCLEOTIDE SEQUENCE [LARGE SCALE GENOMIC DNA]</scope>
    <source>
        <strain evidence="1 2">CECT 3313</strain>
    </source>
</reference>
<accession>A0A7W9Q2D9</accession>